<evidence type="ECO:0000313" key="4">
    <source>
        <dbReference type="Proteomes" id="UP001167796"/>
    </source>
</evidence>
<accession>A0ABT9AIM3</accession>
<reference evidence="3" key="1">
    <citation type="submission" date="2023-07" db="EMBL/GenBank/DDBJ databases">
        <authorList>
            <person name="Kim M.K."/>
        </authorList>
    </citation>
    <scope>NUCLEOTIDE SEQUENCE</scope>
    <source>
        <strain evidence="3">M29</strain>
    </source>
</reference>
<proteinExistence type="predicted"/>
<evidence type="ECO:0000259" key="2">
    <source>
        <dbReference type="Pfam" id="PF18962"/>
    </source>
</evidence>
<feature type="signal peptide" evidence="1">
    <location>
        <begin position="1"/>
        <end position="23"/>
    </location>
</feature>
<keyword evidence="1" id="KW-0732">Signal</keyword>
<sequence>MQNFTVKLCLLLAFLFSASVSMAQITTVGIIGSSTANGWNSSTAMTRTTTTGNDWTITLPLTVGAVKFRANDAWTINWGANAFPSGTGVQDGADIPVATAARYVVRFNSSTGAYQFTVATTATRANNDTALKLALAPNPASSTAHVAYTLPAAGTATVTLQNMLGQTVRQFAPVSQGVGAQEQSVSLNGVAAGLYLVRLQTEKGAQTTRLVVE</sequence>
<feature type="chain" id="PRO_5046156198" evidence="1">
    <location>
        <begin position="24"/>
        <end position="213"/>
    </location>
</feature>
<dbReference type="Pfam" id="PF18962">
    <property type="entry name" value="Por_Secre_tail"/>
    <property type="match status" value="1"/>
</dbReference>
<protein>
    <submittedName>
        <fullName evidence="3">T9SS type A sorting domain-containing protein</fullName>
    </submittedName>
</protein>
<dbReference type="EMBL" id="JAUQSX010000019">
    <property type="protein sequence ID" value="MDO7849676.1"/>
    <property type="molecule type" value="Genomic_DNA"/>
</dbReference>
<dbReference type="InterPro" id="IPR026444">
    <property type="entry name" value="Secre_tail"/>
</dbReference>
<evidence type="ECO:0000313" key="3">
    <source>
        <dbReference type="EMBL" id="MDO7849676.1"/>
    </source>
</evidence>
<comment type="caution">
    <text evidence="3">The sequence shown here is derived from an EMBL/GenBank/DDBJ whole genome shotgun (WGS) entry which is preliminary data.</text>
</comment>
<dbReference type="Proteomes" id="UP001167796">
    <property type="component" value="Unassembled WGS sequence"/>
</dbReference>
<keyword evidence="4" id="KW-1185">Reference proteome</keyword>
<name>A0ABT9AIM3_9BACT</name>
<feature type="domain" description="Secretion system C-terminal sorting" evidence="2">
    <location>
        <begin position="137"/>
        <end position="212"/>
    </location>
</feature>
<dbReference type="RefSeq" id="WP_305014341.1">
    <property type="nucleotide sequence ID" value="NZ_JAUQSX010000019.1"/>
</dbReference>
<dbReference type="NCBIfam" id="TIGR04183">
    <property type="entry name" value="Por_Secre_tail"/>
    <property type="match status" value="1"/>
</dbReference>
<organism evidence="3 4">
    <name type="scientific">Hymenobacter mellowenesis</name>
    <dbReference type="NCBI Taxonomy" id="3063995"/>
    <lineage>
        <taxon>Bacteria</taxon>
        <taxon>Pseudomonadati</taxon>
        <taxon>Bacteroidota</taxon>
        <taxon>Cytophagia</taxon>
        <taxon>Cytophagales</taxon>
        <taxon>Hymenobacteraceae</taxon>
        <taxon>Hymenobacter</taxon>
    </lineage>
</organism>
<dbReference type="Gene3D" id="2.60.40.3620">
    <property type="match status" value="1"/>
</dbReference>
<evidence type="ECO:0000256" key="1">
    <source>
        <dbReference type="SAM" id="SignalP"/>
    </source>
</evidence>
<gene>
    <name evidence="3" type="ORF">Q5H92_25155</name>
</gene>